<name>A0AB38UX15_9MYCO</name>
<dbReference type="EMBL" id="UPHL01000107">
    <property type="protein sequence ID" value="VAZ84999.1"/>
    <property type="molecule type" value="Genomic_DNA"/>
</dbReference>
<gene>
    <name evidence="1" type="ORF">LAUMK42_03830</name>
</gene>
<proteinExistence type="predicted"/>
<dbReference type="Proteomes" id="UP000279331">
    <property type="component" value="Unassembled WGS sequence"/>
</dbReference>
<evidence type="ECO:0000313" key="1">
    <source>
        <dbReference type="EMBL" id="VAZ84999.1"/>
    </source>
</evidence>
<reference evidence="1 2" key="1">
    <citation type="submission" date="2018-09" db="EMBL/GenBank/DDBJ databases">
        <authorList>
            <person name="Tagini F."/>
        </authorList>
    </citation>
    <scope>NUCLEOTIDE SEQUENCE [LARGE SCALE GENOMIC DNA]</scope>
    <source>
        <strain evidence="1 2">MK42</strain>
    </source>
</reference>
<evidence type="ECO:0000313" key="2">
    <source>
        <dbReference type="Proteomes" id="UP000279331"/>
    </source>
</evidence>
<sequence>MDAEALLGDFRTVFAGKVFRHSSGDVVAFARVFQPRRVDHHQVCRFDLGRHLGQLECDGLVLGDRLPEGVALLRVSHRQLEGSNGDTTGARRNVHPADFDAVHHLEEALPRDAAEDVVGGCPITVEDEFGGIDALVAQLVDLPGDHQARSHFTETRWLFDEERGQVAVRLGFAFVGAHQHRHQRRTGAVGQPHLLAIDDVVATGIAAGPGANRGDVGAQFRLRHRERAAALAGGHAWQEALLLLVGAMLAQHVSHDEVGVEHTGDTHPAPGQLFDTQRVSQQRLPQPAVFFGDHQTEQAHGAHLVDDCLRIGVGALQFRRVGDDLFVDEFPYGADDFGLQLGQPEGLGKSSHAPLFLSSERSTIARYRRPSVRGAR</sequence>
<comment type="caution">
    <text evidence="1">The sequence shown here is derived from an EMBL/GenBank/DDBJ whole genome shotgun (WGS) entry which is preliminary data.</text>
</comment>
<organism evidence="1 2">
    <name type="scientific">Mycobacterium persicum</name>
    <dbReference type="NCBI Taxonomy" id="1487726"/>
    <lineage>
        <taxon>Bacteria</taxon>
        <taxon>Bacillati</taxon>
        <taxon>Actinomycetota</taxon>
        <taxon>Actinomycetes</taxon>
        <taxon>Mycobacteriales</taxon>
        <taxon>Mycobacteriaceae</taxon>
        <taxon>Mycobacterium</taxon>
    </lineage>
</organism>
<dbReference type="AlphaFoldDB" id="A0AB38UX15"/>
<protein>
    <submittedName>
        <fullName evidence="1">Uncharacterized protein</fullName>
    </submittedName>
</protein>
<accession>A0AB38UX15</accession>